<dbReference type="EMBL" id="JABANP010000089">
    <property type="protein sequence ID" value="KAF4690934.1"/>
    <property type="molecule type" value="Genomic_DNA"/>
</dbReference>
<dbReference type="InterPro" id="IPR013083">
    <property type="entry name" value="Znf_RING/FYVE/PHD"/>
</dbReference>
<gene>
    <name evidence="7" type="ORF">FOZ60_016537</name>
</gene>
<sequence length="347" mass="37682">MMMARSEIEGSREELEGNTRVLPLTCPLSMCPMSMPARGKNCTHMQCFDLEMFIGTQPRMSAFNNRWKCGVCSRVVRPEDLVVDGFVLDVIKATADASGRPTCDSVSVDRVSVVVTDGTSEDLVLNVEEYLLAPQDDSTTAPADSHGSSHRPRETAMVDLMGSSSSSEDETPLLPRPRYPLLPSSHHAPIGGVMQHGPPPSVEDIVASRLNAAGSGSGPSSSSSTSTSLDKDWYLQEYPILPPTAANGVPPPPVMMVDGRCSASSGVLPSPRKGDQRQYSAALLAQAYRPYEEAERERSRKRRLRKCEMDQDSKKSRRRKRHGQGAIPRGPIGKVLEGGLIDLCDSD</sequence>
<accession>A0A7J6P457</accession>
<reference evidence="7 8" key="1">
    <citation type="submission" date="2020-04" db="EMBL/GenBank/DDBJ databases">
        <title>Perkinsus olseni comparative genomics.</title>
        <authorList>
            <person name="Bogema D.R."/>
        </authorList>
    </citation>
    <scope>NUCLEOTIDE SEQUENCE [LARGE SCALE GENOMIC DNA]</scope>
    <source>
        <strain evidence="7">00978-12</strain>
    </source>
</reference>
<feature type="region of interest" description="Disordered" evidence="5">
    <location>
        <begin position="160"/>
        <end position="203"/>
    </location>
</feature>
<evidence type="ECO:0000256" key="3">
    <source>
        <dbReference type="ARBA" id="ARBA00022833"/>
    </source>
</evidence>
<keyword evidence="3" id="KW-0862">Zinc</keyword>
<feature type="region of interest" description="Disordered" evidence="5">
    <location>
        <begin position="134"/>
        <end position="153"/>
    </location>
</feature>
<keyword evidence="1" id="KW-0479">Metal-binding</keyword>
<dbReference type="GO" id="GO:0008270">
    <property type="term" value="F:zinc ion binding"/>
    <property type="evidence" value="ECO:0007669"/>
    <property type="project" value="UniProtKB-KW"/>
</dbReference>
<dbReference type="CDD" id="cd16650">
    <property type="entry name" value="SP-RING_PIAS-like"/>
    <property type="match status" value="1"/>
</dbReference>
<dbReference type="Proteomes" id="UP000541610">
    <property type="component" value="Unassembled WGS sequence"/>
</dbReference>
<dbReference type="PANTHER" id="PTHR10782:SF4">
    <property type="entry name" value="TONALLI, ISOFORM E"/>
    <property type="match status" value="1"/>
</dbReference>
<dbReference type="AlphaFoldDB" id="A0A7J6P457"/>
<dbReference type="Gene3D" id="3.30.40.10">
    <property type="entry name" value="Zinc/RING finger domain, C3HC4 (zinc finger)"/>
    <property type="match status" value="1"/>
</dbReference>
<evidence type="ECO:0000256" key="5">
    <source>
        <dbReference type="SAM" id="MobiDB-lite"/>
    </source>
</evidence>
<name>A0A7J6P457_PEROL</name>
<evidence type="ECO:0000256" key="2">
    <source>
        <dbReference type="ARBA" id="ARBA00022771"/>
    </source>
</evidence>
<evidence type="ECO:0000313" key="8">
    <source>
        <dbReference type="Proteomes" id="UP000541610"/>
    </source>
</evidence>
<dbReference type="Pfam" id="PF02891">
    <property type="entry name" value="zf-MIZ"/>
    <property type="match status" value="1"/>
</dbReference>
<dbReference type="GO" id="GO:0061665">
    <property type="term" value="F:SUMO ligase activity"/>
    <property type="evidence" value="ECO:0007669"/>
    <property type="project" value="TreeGrafter"/>
</dbReference>
<evidence type="ECO:0000313" key="7">
    <source>
        <dbReference type="EMBL" id="KAF4690934.1"/>
    </source>
</evidence>
<dbReference type="GO" id="GO:0000785">
    <property type="term" value="C:chromatin"/>
    <property type="evidence" value="ECO:0007669"/>
    <property type="project" value="TreeGrafter"/>
</dbReference>
<keyword evidence="2 4" id="KW-0863">Zinc-finger</keyword>
<feature type="domain" description="SP-RING-type" evidence="6">
    <location>
        <begin position="11"/>
        <end position="96"/>
    </location>
</feature>
<dbReference type="PROSITE" id="PS51044">
    <property type="entry name" value="ZF_SP_RING"/>
    <property type="match status" value="1"/>
</dbReference>
<proteinExistence type="predicted"/>
<dbReference type="InterPro" id="IPR004181">
    <property type="entry name" value="Znf_MIZ"/>
</dbReference>
<dbReference type="OrthoDB" id="28127at2759"/>
<dbReference type="PANTHER" id="PTHR10782">
    <property type="entry name" value="ZINC FINGER MIZ DOMAIN-CONTAINING PROTEIN"/>
    <property type="match status" value="1"/>
</dbReference>
<evidence type="ECO:0000256" key="1">
    <source>
        <dbReference type="ARBA" id="ARBA00022723"/>
    </source>
</evidence>
<comment type="caution">
    <text evidence="7">The sequence shown here is derived from an EMBL/GenBank/DDBJ whole genome shotgun (WGS) entry which is preliminary data.</text>
</comment>
<feature type="region of interest" description="Disordered" evidence="5">
    <location>
        <begin position="290"/>
        <end position="333"/>
    </location>
</feature>
<evidence type="ECO:0000259" key="6">
    <source>
        <dbReference type="PROSITE" id="PS51044"/>
    </source>
</evidence>
<evidence type="ECO:0000256" key="4">
    <source>
        <dbReference type="PROSITE-ProRule" id="PRU00452"/>
    </source>
</evidence>
<protein>
    <recommendedName>
        <fullName evidence="6">SP-RING-type domain-containing protein</fullName>
    </recommendedName>
</protein>
<organism evidence="7 8">
    <name type="scientific">Perkinsus olseni</name>
    <name type="common">Perkinsus atlanticus</name>
    <dbReference type="NCBI Taxonomy" id="32597"/>
    <lineage>
        <taxon>Eukaryota</taxon>
        <taxon>Sar</taxon>
        <taxon>Alveolata</taxon>
        <taxon>Perkinsozoa</taxon>
        <taxon>Perkinsea</taxon>
        <taxon>Perkinsida</taxon>
        <taxon>Perkinsidae</taxon>
        <taxon>Perkinsus</taxon>
    </lineage>
</organism>
<dbReference type="GO" id="GO:0016925">
    <property type="term" value="P:protein sumoylation"/>
    <property type="evidence" value="ECO:0007669"/>
    <property type="project" value="TreeGrafter"/>
</dbReference>